<feature type="compositionally biased region" description="Basic and acidic residues" evidence="1">
    <location>
        <begin position="158"/>
        <end position="173"/>
    </location>
</feature>
<reference evidence="2" key="1">
    <citation type="journal article" date="2017" name="Science">
        <title>Giant viruses with an expanded complement of translation system components.</title>
        <authorList>
            <person name="Schulz F."/>
            <person name="Yutin N."/>
            <person name="Ivanova N.N."/>
            <person name="Ortega D.R."/>
            <person name="Lee T.K."/>
            <person name="Vierheilig J."/>
            <person name="Daims H."/>
            <person name="Horn M."/>
            <person name="Wagner M."/>
            <person name="Jensen G.J."/>
            <person name="Kyrpides N.C."/>
            <person name="Koonin E.V."/>
            <person name="Woyke T."/>
        </authorList>
    </citation>
    <scope>NUCLEOTIDE SEQUENCE</scope>
    <source>
        <strain evidence="2">KNV1</strain>
    </source>
</reference>
<proteinExistence type="predicted"/>
<evidence type="ECO:0000256" key="1">
    <source>
        <dbReference type="SAM" id="MobiDB-lite"/>
    </source>
</evidence>
<accession>A0A1V0SJM2</accession>
<gene>
    <name evidence="2" type="ORF">Klosneuvirus_2_280</name>
</gene>
<protein>
    <submittedName>
        <fullName evidence="2">Uncharacterized protein</fullName>
    </submittedName>
</protein>
<name>A0A1V0SJM2_9VIRU</name>
<feature type="region of interest" description="Disordered" evidence="1">
    <location>
        <begin position="148"/>
        <end position="173"/>
    </location>
</feature>
<sequence>MRRQHQTNRKNPFDVDYVNMTPIYIDENGIEHSLNKNRNWELLEDPNIQQIKYHRDVQTDIHSIAITNKHNHGGGVPRYDYKRPKNYVSVNGQKQNNQFNIYDEKEHIRLPFNKDEYPINRESHQNHGSGCMCCYRSGGRIYELKGTGDKAKKKNKGMKRERMRDTNYGRDFL</sequence>
<organism evidence="2">
    <name type="scientific">Klosneuvirus KNV1</name>
    <dbReference type="NCBI Taxonomy" id="1977640"/>
    <lineage>
        <taxon>Viruses</taxon>
        <taxon>Varidnaviria</taxon>
        <taxon>Bamfordvirae</taxon>
        <taxon>Nucleocytoviricota</taxon>
        <taxon>Megaviricetes</taxon>
        <taxon>Imitervirales</taxon>
        <taxon>Mimiviridae</taxon>
        <taxon>Klosneuvirinae</taxon>
        <taxon>Klosneuvirus</taxon>
    </lineage>
</organism>
<evidence type="ECO:0000313" key="2">
    <source>
        <dbReference type="EMBL" id="ARF11844.1"/>
    </source>
</evidence>
<dbReference type="EMBL" id="KY684109">
    <property type="protein sequence ID" value="ARF11844.1"/>
    <property type="molecule type" value="Genomic_DNA"/>
</dbReference>